<dbReference type="PANTHER" id="PTHR30373">
    <property type="entry name" value="UPF0603 PROTEIN YGCG"/>
    <property type="match status" value="1"/>
</dbReference>
<name>A0A0E2E551_TREDN</name>
<evidence type="ECO:0000259" key="3">
    <source>
        <dbReference type="Pfam" id="PF04536"/>
    </source>
</evidence>
<dbReference type="Pfam" id="PF04536">
    <property type="entry name" value="TPM_phosphatase"/>
    <property type="match status" value="1"/>
</dbReference>
<keyword evidence="2" id="KW-1133">Transmembrane helix</keyword>
<comment type="caution">
    <text evidence="4">The sequence shown here is derived from an EMBL/GenBank/DDBJ whole genome shotgun (WGS) entry which is preliminary data.</text>
</comment>
<feature type="transmembrane region" description="Helical" evidence="2">
    <location>
        <begin position="164"/>
        <end position="185"/>
    </location>
</feature>
<dbReference type="Gene3D" id="3.10.310.50">
    <property type="match status" value="1"/>
</dbReference>
<dbReference type="PANTHER" id="PTHR30373:SF2">
    <property type="entry name" value="UPF0603 PROTEIN YGCG"/>
    <property type="match status" value="1"/>
</dbReference>
<dbReference type="RefSeq" id="WP_002684157.1">
    <property type="nucleotide sequence ID" value="NZ_CM001795.1"/>
</dbReference>
<feature type="domain" description="TPM" evidence="3">
    <location>
        <begin position="30"/>
        <end position="158"/>
    </location>
</feature>
<dbReference type="Proteomes" id="UP000011705">
    <property type="component" value="Chromosome"/>
</dbReference>
<dbReference type="HOGENOM" id="CLU_060109_1_0_12"/>
<keyword evidence="2" id="KW-0472">Membrane</keyword>
<keyword evidence="2" id="KW-0812">Transmembrane</keyword>
<sequence length="259" mass="28289">MVVKKVICSLIIFFCIGLSSYAEIEKKLLIDEAGVLSQESFSKIEKSLYKISQKSKSETVIVIVPSTGEKSPQDYADDYFDYNGYGQGTESEGSLLLIVTGDGTQGSRYAHISTHGKKTISTLTDNSIEKLLDSLIYGGLKENNYAKGIESYLKALARKFYNSLSLMEILISLSIAVISFTFKFLGTQRKYKNKEAFAFAPFYDIKKNSLVSFETIDDVFLSTNTVSHVIKSNSGGDSGGSSTHTSSSGRTHGGGGRSF</sequence>
<feature type="region of interest" description="Disordered" evidence="1">
    <location>
        <begin position="232"/>
        <end position="259"/>
    </location>
</feature>
<evidence type="ECO:0000256" key="2">
    <source>
        <dbReference type="SAM" id="Phobius"/>
    </source>
</evidence>
<proteinExistence type="predicted"/>
<dbReference type="EMBL" id="AGDV01000010">
    <property type="protein sequence ID" value="EMB33785.1"/>
    <property type="molecule type" value="Genomic_DNA"/>
</dbReference>
<gene>
    <name evidence="4" type="ORF">HMPREF9726_01165</name>
</gene>
<dbReference type="PATRIC" id="fig|999432.5.peg.1214"/>
<dbReference type="AlphaFoldDB" id="A0A0E2E551"/>
<reference evidence="4" key="1">
    <citation type="submission" date="2012-01" db="EMBL/GenBank/DDBJ databases">
        <title>The Genome Sequence of Treponema denticola H-22.</title>
        <authorList>
            <consortium name="The Broad Institute Genome Sequencing Platform"/>
            <person name="Earl A."/>
            <person name="Ward D."/>
            <person name="Feldgarden M."/>
            <person name="Gevers D."/>
            <person name="Blanton J.M."/>
            <person name="Fenno C.J."/>
            <person name="Baranova O.V."/>
            <person name="Mathney J."/>
            <person name="Dewhirst F.E."/>
            <person name="Izard J."/>
            <person name="Young S.K."/>
            <person name="Zeng Q."/>
            <person name="Gargeya S."/>
            <person name="Fitzgerald M."/>
            <person name="Haas B."/>
            <person name="Abouelleil A."/>
            <person name="Alvarado L."/>
            <person name="Arachchi H.M."/>
            <person name="Berlin A."/>
            <person name="Chapman S.B."/>
            <person name="Gearin G."/>
            <person name="Goldberg J."/>
            <person name="Griggs A."/>
            <person name="Gujja S."/>
            <person name="Hansen M."/>
            <person name="Heiman D."/>
            <person name="Howarth C."/>
            <person name="Larimer J."/>
            <person name="Lui A."/>
            <person name="MacDonald P.J.P."/>
            <person name="McCowen C."/>
            <person name="Montmayeur A."/>
            <person name="Murphy C."/>
            <person name="Neiman D."/>
            <person name="Pearson M."/>
            <person name="Priest M."/>
            <person name="Roberts A."/>
            <person name="Saif S."/>
            <person name="Shea T."/>
            <person name="Sisk P."/>
            <person name="Stolte C."/>
            <person name="Sykes S."/>
            <person name="Wortman J."/>
            <person name="Nusbaum C."/>
            <person name="Birren B."/>
        </authorList>
    </citation>
    <scope>NUCLEOTIDE SEQUENCE [LARGE SCALE GENOMIC DNA]</scope>
    <source>
        <strain evidence="4">H-22</strain>
    </source>
</reference>
<dbReference type="InterPro" id="IPR007621">
    <property type="entry name" value="TPM_dom"/>
</dbReference>
<evidence type="ECO:0000313" key="4">
    <source>
        <dbReference type="EMBL" id="EMB33785.1"/>
    </source>
</evidence>
<accession>A0A0E2E551</accession>
<protein>
    <recommendedName>
        <fullName evidence="3">TPM domain-containing protein</fullName>
    </recommendedName>
</protein>
<evidence type="ECO:0000256" key="1">
    <source>
        <dbReference type="SAM" id="MobiDB-lite"/>
    </source>
</evidence>
<feature type="compositionally biased region" description="Low complexity" evidence="1">
    <location>
        <begin position="232"/>
        <end position="250"/>
    </location>
</feature>
<organism evidence="4">
    <name type="scientific">Treponema denticola H-22</name>
    <dbReference type="NCBI Taxonomy" id="999432"/>
    <lineage>
        <taxon>Bacteria</taxon>
        <taxon>Pseudomonadati</taxon>
        <taxon>Spirochaetota</taxon>
        <taxon>Spirochaetia</taxon>
        <taxon>Spirochaetales</taxon>
        <taxon>Treponemataceae</taxon>
        <taxon>Treponema</taxon>
    </lineage>
</organism>